<proteinExistence type="predicted"/>
<evidence type="ECO:0000313" key="4">
    <source>
        <dbReference type="Proteomes" id="UP000001555"/>
    </source>
</evidence>
<keyword evidence="4" id="KW-1185">Reference proteome</keyword>
<feature type="compositionally biased region" description="Basic residues" evidence="1">
    <location>
        <begin position="140"/>
        <end position="152"/>
    </location>
</feature>
<gene>
    <name evidence="2" type="ORF">IscW_ISCW023216</name>
</gene>
<reference evidence="2 4" key="1">
    <citation type="submission" date="2008-03" db="EMBL/GenBank/DDBJ databases">
        <title>Annotation of Ixodes scapularis.</title>
        <authorList>
            <consortium name="Ixodes scapularis Genome Project Consortium"/>
            <person name="Caler E."/>
            <person name="Hannick L.I."/>
            <person name="Bidwell S."/>
            <person name="Joardar V."/>
            <person name="Thiagarajan M."/>
            <person name="Amedeo P."/>
            <person name="Galinsky K.J."/>
            <person name="Schobel S."/>
            <person name="Inman J."/>
            <person name="Hostetler J."/>
            <person name="Miller J."/>
            <person name="Hammond M."/>
            <person name="Megy K."/>
            <person name="Lawson D."/>
            <person name="Kodira C."/>
            <person name="Sutton G."/>
            <person name="Meyer J."/>
            <person name="Hill C.A."/>
            <person name="Birren B."/>
            <person name="Nene V."/>
            <person name="Collins F."/>
            <person name="Alarcon-Chaidez F."/>
            <person name="Wikel S."/>
            <person name="Strausberg R."/>
        </authorList>
    </citation>
    <scope>NUCLEOTIDE SEQUENCE [LARGE SCALE GENOMIC DNA]</scope>
    <source>
        <strain evidence="4">Wikel</strain>
        <strain evidence="2">Wikel colony</strain>
    </source>
</reference>
<dbReference type="PaxDb" id="6945-B7QJ99"/>
<feature type="region of interest" description="Disordered" evidence="1">
    <location>
        <begin position="112"/>
        <end position="176"/>
    </location>
</feature>
<dbReference type="EnsemblMetazoa" id="ISCW023216-RA">
    <property type="protein sequence ID" value="ISCW023216-PA"/>
    <property type="gene ID" value="ISCW023216"/>
</dbReference>
<reference evidence="3" key="2">
    <citation type="submission" date="2020-05" db="UniProtKB">
        <authorList>
            <consortium name="EnsemblMetazoa"/>
        </authorList>
    </citation>
    <scope>IDENTIFICATION</scope>
    <source>
        <strain evidence="3">wikel</strain>
    </source>
</reference>
<feature type="compositionally biased region" description="Basic and acidic residues" evidence="1">
    <location>
        <begin position="113"/>
        <end position="125"/>
    </location>
</feature>
<dbReference type="AlphaFoldDB" id="B7QJ99"/>
<evidence type="ECO:0000313" key="3">
    <source>
        <dbReference type="EnsemblMetazoa" id="ISCW023216-PA"/>
    </source>
</evidence>
<dbReference type="Proteomes" id="UP000001555">
    <property type="component" value="Unassembled WGS sequence"/>
</dbReference>
<evidence type="ECO:0000313" key="2">
    <source>
        <dbReference type="EMBL" id="EEC18921.1"/>
    </source>
</evidence>
<feature type="region of interest" description="Disordered" evidence="1">
    <location>
        <begin position="1"/>
        <end position="22"/>
    </location>
</feature>
<accession>B7QJ99</accession>
<sequence length="221" mass="23804">MKSELSMADTDPEDRGDRTPLIRSCAPRQLLGFRFLESGYAESQVPGKNRVGDVESLGNHVPLQPRTGPGRGTPGKAGLIARRPNAHWAEIKTSAAAAADKAQQLGQSTARLLPDHDGGAVERRMPPAVPPSPSSDNGARRSRQRRWLHRRMGASAQVPPANDSRKKRTGDGRGVQAGCRVAPNLLDEGPLALAATLSNPTEHFRSSCFRPPRSVATWMQA</sequence>
<dbReference type="EMBL" id="DS950928">
    <property type="protein sequence ID" value="EEC18921.1"/>
    <property type="molecule type" value="Genomic_DNA"/>
</dbReference>
<dbReference type="HOGENOM" id="CLU_1251890_0_0_1"/>
<dbReference type="VEuPathDB" id="VectorBase:ISCW023216"/>
<protein>
    <submittedName>
        <fullName evidence="2 3">Uncharacterized protein</fullName>
    </submittedName>
</protein>
<dbReference type="VEuPathDB" id="VectorBase:ISCI023216"/>
<feature type="region of interest" description="Disordered" evidence="1">
    <location>
        <begin position="43"/>
        <end position="79"/>
    </location>
</feature>
<dbReference type="InParanoid" id="B7QJ99"/>
<name>B7QJ99_IXOSC</name>
<evidence type="ECO:0000256" key="1">
    <source>
        <dbReference type="SAM" id="MobiDB-lite"/>
    </source>
</evidence>
<organism>
    <name type="scientific">Ixodes scapularis</name>
    <name type="common">Black-legged tick</name>
    <name type="synonym">Deer tick</name>
    <dbReference type="NCBI Taxonomy" id="6945"/>
    <lineage>
        <taxon>Eukaryota</taxon>
        <taxon>Metazoa</taxon>
        <taxon>Ecdysozoa</taxon>
        <taxon>Arthropoda</taxon>
        <taxon>Chelicerata</taxon>
        <taxon>Arachnida</taxon>
        <taxon>Acari</taxon>
        <taxon>Parasitiformes</taxon>
        <taxon>Ixodida</taxon>
        <taxon>Ixodoidea</taxon>
        <taxon>Ixodidae</taxon>
        <taxon>Ixodinae</taxon>
        <taxon>Ixodes</taxon>
    </lineage>
</organism>
<dbReference type="EMBL" id="ABJB010974714">
    <property type="status" value="NOT_ANNOTATED_CDS"/>
    <property type="molecule type" value="Genomic_DNA"/>
</dbReference>